<evidence type="ECO:0000259" key="3">
    <source>
        <dbReference type="Pfam" id="PF00501"/>
    </source>
</evidence>
<dbReference type="Pfam" id="PF00501">
    <property type="entry name" value="AMP-binding"/>
    <property type="match status" value="1"/>
</dbReference>
<dbReference type="RefSeq" id="WP_186375960.1">
    <property type="nucleotide sequence ID" value="NZ_LR213842.1"/>
</dbReference>
<evidence type="ECO:0000313" key="6">
    <source>
        <dbReference type="Proteomes" id="UP000320055"/>
    </source>
</evidence>
<dbReference type="EMBL" id="CAACVJ010000692">
    <property type="protein sequence ID" value="VEP18641.1"/>
    <property type="molecule type" value="Genomic_DNA"/>
</dbReference>
<keyword evidence="6" id="KW-1185">Reference proteome</keyword>
<dbReference type="SUPFAM" id="SSF56801">
    <property type="entry name" value="Acetyl-CoA synthetase-like"/>
    <property type="match status" value="1"/>
</dbReference>
<evidence type="ECO:0000256" key="2">
    <source>
        <dbReference type="ARBA" id="ARBA00022598"/>
    </source>
</evidence>
<organism evidence="5 6">
    <name type="scientific">Hyella patelloides LEGE 07179</name>
    <dbReference type="NCBI Taxonomy" id="945734"/>
    <lineage>
        <taxon>Bacteria</taxon>
        <taxon>Bacillati</taxon>
        <taxon>Cyanobacteriota</taxon>
        <taxon>Cyanophyceae</taxon>
        <taxon>Pleurocapsales</taxon>
        <taxon>Hyellaceae</taxon>
        <taxon>Hyella</taxon>
    </lineage>
</organism>
<feature type="domain" description="AMP-binding enzyme C-terminal" evidence="4">
    <location>
        <begin position="374"/>
        <end position="448"/>
    </location>
</feature>
<name>A0A563W4M3_9CYAN</name>
<dbReference type="Gene3D" id="3.40.50.12780">
    <property type="entry name" value="N-terminal domain of ligase-like"/>
    <property type="match status" value="1"/>
</dbReference>
<dbReference type="GO" id="GO:0031956">
    <property type="term" value="F:medium-chain fatty acid-CoA ligase activity"/>
    <property type="evidence" value="ECO:0007669"/>
    <property type="project" value="TreeGrafter"/>
</dbReference>
<dbReference type="PANTHER" id="PTHR43201:SF5">
    <property type="entry name" value="MEDIUM-CHAIN ACYL-COA LIGASE ACSF2, MITOCHONDRIAL"/>
    <property type="match status" value="1"/>
</dbReference>
<dbReference type="Gene3D" id="3.30.300.30">
    <property type="match status" value="1"/>
</dbReference>
<protein>
    <submittedName>
        <fullName evidence="5">Acyl-CoA synthetase (AMP-forming)/AMP-acid ligase II</fullName>
    </submittedName>
</protein>
<gene>
    <name evidence="5" type="ORF">H1P_840022</name>
</gene>
<evidence type="ECO:0000313" key="5">
    <source>
        <dbReference type="EMBL" id="VEP18641.1"/>
    </source>
</evidence>
<evidence type="ECO:0000259" key="4">
    <source>
        <dbReference type="Pfam" id="PF13193"/>
    </source>
</evidence>
<dbReference type="PANTHER" id="PTHR43201">
    <property type="entry name" value="ACYL-COA SYNTHETASE"/>
    <property type="match status" value="1"/>
</dbReference>
<dbReference type="AlphaFoldDB" id="A0A563W4M3"/>
<feature type="domain" description="AMP-dependent synthetase/ligase" evidence="3">
    <location>
        <begin position="131"/>
        <end position="329"/>
    </location>
</feature>
<dbReference type="InterPro" id="IPR025110">
    <property type="entry name" value="AMP-bd_C"/>
</dbReference>
<comment type="similarity">
    <text evidence="1">Belongs to the ATP-dependent AMP-binding enzyme family.</text>
</comment>
<sequence length="466" mass="52752">MLIQKIARKNILEILKQQTENNWLINYNNFTLLQLTQELALELTNFKSNNQITPTVLLIEPDNLKFIAGFLATIIAEVPVFLGNPHWQSAELLQVQNLLQPDIIWGNKQNIQKIPHKLSRTDLKDRHIIGIPTGGSSGKIRFAIHTTATLSASVMGFAEYFETTAINSCCTLPLYHVSGLMQLWRSLFSQGKLIVVPYSNLKADIKPNITPQDYFLSLVPTQLQFLLNTNPHWLSQFKTILLGGAPSWRSLLNKARQFKIAVATTYGMTETASGITYVKPQDFLQGNYSSGKMLPHAKVEIINKHHKTLGVDTVGTVKIEATSLYYGYYPEYFPTQKPLITDDLGFIDREGFLHIVGRNSQKIITGGENVYPQEVEAAILATKLVRDVCVIGLEDLKWGQIVTALFIPLHQKIEVTTIQQQLQQQLSKYKQPKYWLQVKSLPRDPKGKINYSQLKIIAQELITKQK</sequence>
<keyword evidence="2 5" id="KW-0436">Ligase</keyword>
<dbReference type="InterPro" id="IPR000873">
    <property type="entry name" value="AMP-dep_synth/lig_dom"/>
</dbReference>
<evidence type="ECO:0000256" key="1">
    <source>
        <dbReference type="ARBA" id="ARBA00006432"/>
    </source>
</evidence>
<reference evidence="5 6" key="1">
    <citation type="submission" date="2019-01" db="EMBL/GenBank/DDBJ databases">
        <authorList>
            <person name="Brito A."/>
        </authorList>
    </citation>
    <scope>NUCLEOTIDE SEQUENCE [LARGE SCALE GENOMIC DNA]</scope>
    <source>
        <strain evidence="5">1</strain>
    </source>
</reference>
<dbReference type="Proteomes" id="UP000320055">
    <property type="component" value="Unassembled WGS sequence"/>
</dbReference>
<dbReference type="InterPro" id="IPR045851">
    <property type="entry name" value="AMP-bd_C_sf"/>
</dbReference>
<dbReference type="Pfam" id="PF13193">
    <property type="entry name" value="AMP-binding_C"/>
    <property type="match status" value="1"/>
</dbReference>
<dbReference type="GO" id="GO:0006631">
    <property type="term" value="P:fatty acid metabolic process"/>
    <property type="evidence" value="ECO:0007669"/>
    <property type="project" value="TreeGrafter"/>
</dbReference>
<proteinExistence type="inferred from homology"/>
<accession>A0A563W4M3</accession>
<dbReference type="InterPro" id="IPR042099">
    <property type="entry name" value="ANL_N_sf"/>
</dbReference>